<proteinExistence type="evidence at transcript level"/>
<evidence type="ECO:0000313" key="1">
    <source>
        <dbReference type="EMBL" id="ABD77555.1"/>
    </source>
</evidence>
<organism evidence="1">
    <name type="scientific">Ictalurus punctatus</name>
    <name type="common">Channel catfish</name>
    <name type="synonym">Silurus punctatus</name>
    <dbReference type="NCBI Taxonomy" id="7998"/>
    <lineage>
        <taxon>Eukaryota</taxon>
        <taxon>Metazoa</taxon>
        <taxon>Chordata</taxon>
        <taxon>Craniata</taxon>
        <taxon>Vertebrata</taxon>
        <taxon>Euteleostomi</taxon>
        <taxon>Actinopterygii</taxon>
        <taxon>Neopterygii</taxon>
        <taxon>Teleostei</taxon>
        <taxon>Ostariophysi</taxon>
        <taxon>Siluriformes</taxon>
        <taxon>Ictaluridae</taxon>
        <taxon>Ictalurus</taxon>
    </lineage>
</organism>
<dbReference type="AlphaFoldDB" id="Q20AH8"/>
<feature type="non-terminal residue" evidence="1">
    <location>
        <position position="1"/>
    </location>
</feature>
<accession>Q20AH8</accession>
<name>Q20AH8_ICTPU</name>
<reference evidence="1" key="1">
    <citation type="submission" date="2006-02" db="EMBL/GenBank/DDBJ databases">
        <title>Channel catfish gene expression after Edwardsiella ictaluri infection.</title>
        <authorList>
            <person name="Yeh H.-Y."/>
            <person name="Klesius P.H."/>
        </authorList>
    </citation>
    <scope>NUCLEOTIDE SEQUENCE</scope>
    <source>
        <tissue evidence="1">Ovary</tissue>
    </source>
</reference>
<dbReference type="EMBL" id="DQ399054">
    <property type="protein sequence ID" value="ABD77555.1"/>
    <property type="molecule type" value="mRNA"/>
</dbReference>
<sequence>QHDVGLSVNTIVIFADVSRFERHLNGKIVIIPCSTFFQTSKTPHKKPIYLFLQDNHYYGVKRITGLLGTSKSLSWKNISE</sequence>
<protein>
    <submittedName>
        <fullName evidence="1">DNA polymerase-like protein</fullName>
    </submittedName>
</protein>